<dbReference type="RefSeq" id="WP_188881009.1">
    <property type="nucleotide sequence ID" value="NZ_BMOY01000005.1"/>
</dbReference>
<protein>
    <recommendedName>
        <fullName evidence="3">DUF2935 family protein</fullName>
    </recommendedName>
</protein>
<dbReference type="Pfam" id="PF11155">
    <property type="entry name" value="DUF2935"/>
    <property type="match status" value="2"/>
</dbReference>
<dbReference type="SUPFAM" id="SSF158430">
    <property type="entry name" value="Bacillus cereus metalloprotein-like"/>
    <property type="match status" value="2"/>
</dbReference>
<name>A0A917K650_9BACL</name>
<dbReference type="Proteomes" id="UP000637695">
    <property type="component" value="Unassembled WGS sequence"/>
</dbReference>
<proteinExistence type="predicted"/>
<reference evidence="1" key="1">
    <citation type="journal article" date="2014" name="Int. J. Syst. Evol. Microbiol.">
        <title>Complete genome sequence of Corynebacterium casei LMG S-19264T (=DSM 44701T), isolated from a smear-ripened cheese.</title>
        <authorList>
            <consortium name="US DOE Joint Genome Institute (JGI-PGF)"/>
            <person name="Walter F."/>
            <person name="Albersmeier A."/>
            <person name="Kalinowski J."/>
            <person name="Ruckert C."/>
        </authorList>
    </citation>
    <scope>NUCLEOTIDE SEQUENCE</scope>
    <source>
        <strain evidence="1">JCM 18487</strain>
    </source>
</reference>
<comment type="caution">
    <text evidence="1">The sequence shown here is derived from an EMBL/GenBank/DDBJ whole genome shotgun (WGS) entry which is preliminary data.</text>
</comment>
<evidence type="ECO:0000313" key="2">
    <source>
        <dbReference type="Proteomes" id="UP000637695"/>
    </source>
</evidence>
<sequence>MTQSNFRAVALAEHAFWLQVLGDHARFIYDALSPRETAEIARARQFIDTFDSLLSQARAPGGSDPLDLSRQALTVAQHLCAFKLHLLRRHLQDEIHMQLPPTFLNHMVNENEEYLRILAHLTQGQEPPPAHPVHHHLLWLLDAAGHAATLANLFDGTEKDLIAKARQFTSHFETYYLKAVETAGYLRTQLQTFPALARLNHQAALEIGLFRAFLDEIRDLELSDALLASLDAIMPDHMAREECYYLHQLARAGTLPAPPCNPAHPRTED</sequence>
<dbReference type="Gene3D" id="1.20.1260.120">
    <property type="entry name" value="Protein of unknown function DUF2935"/>
    <property type="match status" value="1"/>
</dbReference>
<organism evidence="1 2">
    <name type="scientific">Alicyclobacillus cellulosilyticus</name>
    <dbReference type="NCBI Taxonomy" id="1003997"/>
    <lineage>
        <taxon>Bacteria</taxon>
        <taxon>Bacillati</taxon>
        <taxon>Bacillota</taxon>
        <taxon>Bacilli</taxon>
        <taxon>Bacillales</taxon>
        <taxon>Alicyclobacillaceae</taxon>
        <taxon>Alicyclobacillus</taxon>
    </lineage>
</organism>
<evidence type="ECO:0008006" key="3">
    <source>
        <dbReference type="Google" id="ProtNLM"/>
    </source>
</evidence>
<reference evidence="1" key="2">
    <citation type="submission" date="2020-09" db="EMBL/GenBank/DDBJ databases">
        <authorList>
            <person name="Sun Q."/>
            <person name="Ohkuma M."/>
        </authorList>
    </citation>
    <scope>NUCLEOTIDE SEQUENCE</scope>
    <source>
        <strain evidence="1">JCM 18487</strain>
    </source>
</reference>
<evidence type="ECO:0000313" key="1">
    <source>
        <dbReference type="EMBL" id="GGI98893.1"/>
    </source>
</evidence>
<dbReference type="InterPro" id="IPR021328">
    <property type="entry name" value="CotB-like"/>
</dbReference>
<dbReference type="EMBL" id="BMOY01000005">
    <property type="protein sequence ID" value="GGI98893.1"/>
    <property type="molecule type" value="Genomic_DNA"/>
</dbReference>
<accession>A0A917K650</accession>
<keyword evidence="2" id="KW-1185">Reference proteome</keyword>
<gene>
    <name evidence="1" type="ORF">GCM10010885_05510</name>
</gene>
<dbReference type="AlphaFoldDB" id="A0A917K650"/>